<dbReference type="EMBL" id="BMGK01000001">
    <property type="protein sequence ID" value="GGD83241.1"/>
    <property type="molecule type" value="Genomic_DNA"/>
</dbReference>
<accession>A0A8J2Y7V9</accession>
<feature type="chain" id="PRO_5035298522" evidence="1">
    <location>
        <begin position="20"/>
        <end position="236"/>
    </location>
</feature>
<organism evidence="2 3">
    <name type="scientific">Planktosalinus lacus</name>
    <dbReference type="NCBI Taxonomy" id="1526573"/>
    <lineage>
        <taxon>Bacteria</taxon>
        <taxon>Pseudomonadati</taxon>
        <taxon>Bacteroidota</taxon>
        <taxon>Flavobacteriia</taxon>
        <taxon>Flavobacteriales</taxon>
        <taxon>Flavobacteriaceae</taxon>
        <taxon>Planktosalinus</taxon>
    </lineage>
</organism>
<dbReference type="RefSeq" id="WP_188438976.1">
    <property type="nucleotide sequence ID" value="NZ_BMGK01000001.1"/>
</dbReference>
<dbReference type="Proteomes" id="UP000652231">
    <property type="component" value="Unassembled WGS sequence"/>
</dbReference>
<reference evidence="2" key="2">
    <citation type="submission" date="2020-09" db="EMBL/GenBank/DDBJ databases">
        <authorList>
            <person name="Sun Q."/>
            <person name="Zhou Y."/>
        </authorList>
    </citation>
    <scope>NUCLEOTIDE SEQUENCE</scope>
    <source>
        <strain evidence="2">CGMCC 1.12924</strain>
    </source>
</reference>
<dbReference type="AlphaFoldDB" id="A0A8J2Y7V9"/>
<comment type="caution">
    <text evidence="2">The sequence shown here is derived from an EMBL/GenBank/DDBJ whole genome shotgun (WGS) entry which is preliminary data.</text>
</comment>
<keyword evidence="3" id="KW-1185">Reference proteome</keyword>
<name>A0A8J2Y7V9_9FLAO</name>
<reference evidence="2" key="1">
    <citation type="journal article" date="2014" name="Int. J. Syst. Evol. Microbiol.">
        <title>Complete genome sequence of Corynebacterium casei LMG S-19264T (=DSM 44701T), isolated from a smear-ripened cheese.</title>
        <authorList>
            <consortium name="US DOE Joint Genome Institute (JGI-PGF)"/>
            <person name="Walter F."/>
            <person name="Albersmeier A."/>
            <person name="Kalinowski J."/>
            <person name="Ruckert C."/>
        </authorList>
    </citation>
    <scope>NUCLEOTIDE SEQUENCE</scope>
    <source>
        <strain evidence="2">CGMCC 1.12924</strain>
    </source>
</reference>
<proteinExistence type="predicted"/>
<evidence type="ECO:0000313" key="3">
    <source>
        <dbReference type="Proteomes" id="UP000652231"/>
    </source>
</evidence>
<gene>
    <name evidence="2" type="ORF">GCM10011312_04210</name>
</gene>
<keyword evidence="1" id="KW-0732">Signal</keyword>
<evidence type="ECO:0000256" key="1">
    <source>
        <dbReference type="SAM" id="SignalP"/>
    </source>
</evidence>
<protein>
    <submittedName>
        <fullName evidence="2">Uncharacterized protein</fullName>
    </submittedName>
</protein>
<sequence length="236" mass="27541">MKTLAITLIALFGLQYFYAQQPIQQKQVEYLMQFKFQKTTTYKDIDLNTLNYIGSPYTNDNYLAGDIYHKNKLVAENVPLRYNALVDEMEFKPKFETPDNESSALMKSPEIDVRIGQKVFVFVPYQGGVEKGGYFEVLRRGEKYDLFKKYNKKYIPEQEAKTSMTKDRPAKFIDNPVYYIVRGDGKFIELPDKNRKFSKLFSGNENEINNYIKSKNLDLKNESDLLKVIAYIDSSI</sequence>
<evidence type="ECO:0000313" key="2">
    <source>
        <dbReference type="EMBL" id="GGD83241.1"/>
    </source>
</evidence>
<feature type="signal peptide" evidence="1">
    <location>
        <begin position="1"/>
        <end position="19"/>
    </location>
</feature>